<feature type="region of interest" description="Disordered" evidence="1">
    <location>
        <begin position="72"/>
        <end position="135"/>
    </location>
</feature>
<dbReference type="WBParaSite" id="ACRNAN_scaffold16599.g24309.t1">
    <property type="protein sequence ID" value="ACRNAN_scaffold16599.g24309.t1"/>
    <property type="gene ID" value="ACRNAN_scaffold16599.g24309"/>
</dbReference>
<protein>
    <submittedName>
        <fullName evidence="3">Uncharacterized protein</fullName>
    </submittedName>
</protein>
<proteinExistence type="predicted"/>
<reference evidence="3" key="1">
    <citation type="submission" date="2022-11" db="UniProtKB">
        <authorList>
            <consortium name="WormBaseParasite"/>
        </authorList>
    </citation>
    <scope>IDENTIFICATION</scope>
</reference>
<organism evidence="2 3">
    <name type="scientific">Acrobeloides nanus</name>
    <dbReference type="NCBI Taxonomy" id="290746"/>
    <lineage>
        <taxon>Eukaryota</taxon>
        <taxon>Metazoa</taxon>
        <taxon>Ecdysozoa</taxon>
        <taxon>Nematoda</taxon>
        <taxon>Chromadorea</taxon>
        <taxon>Rhabditida</taxon>
        <taxon>Tylenchina</taxon>
        <taxon>Cephalobomorpha</taxon>
        <taxon>Cephaloboidea</taxon>
        <taxon>Cephalobidae</taxon>
        <taxon>Acrobeloides</taxon>
    </lineage>
</organism>
<keyword evidence="2" id="KW-1185">Reference proteome</keyword>
<sequence>MRTKRMLNEMKTNIHQDETSSLQHYDICDGPDLEFGYEALNKGSKSTDFIISEYDNLTPEQNRRLGRDRLNAVSTTSDSETPPLPTTNGAVRNGGILKKPSVDYHQKPGGILNYSPIIKPPLAKQAPSAPLTSDL</sequence>
<dbReference type="AlphaFoldDB" id="A0A914CZ29"/>
<evidence type="ECO:0000313" key="3">
    <source>
        <dbReference type="WBParaSite" id="ACRNAN_scaffold16599.g24309.t1"/>
    </source>
</evidence>
<name>A0A914CZ29_9BILA</name>
<evidence type="ECO:0000313" key="2">
    <source>
        <dbReference type="Proteomes" id="UP000887540"/>
    </source>
</evidence>
<evidence type="ECO:0000256" key="1">
    <source>
        <dbReference type="SAM" id="MobiDB-lite"/>
    </source>
</evidence>
<feature type="compositionally biased region" description="Polar residues" evidence="1">
    <location>
        <begin position="72"/>
        <end position="90"/>
    </location>
</feature>
<dbReference type="Proteomes" id="UP000887540">
    <property type="component" value="Unplaced"/>
</dbReference>
<accession>A0A914CZ29</accession>